<dbReference type="GO" id="GO:0005886">
    <property type="term" value="C:plasma membrane"/>
    <property type="evidence" value="ECO:0007669"/>
    <property type="project" value="UniProtKB-SubCell"/>
</dbReference>
<evidence type="ECO:0000256" key="6">
    <source>
        <dbReference type="SAM" id="Phobius"/>
    </source>
</evidence>
<dbReference type="GO" id="GO:0004190">
    <property type="term" value="F:aspartic-type endopeptidase activity"/>
    <property type="evidence" value="ECO:0007669"/>
    <property type="project" value="InterPro"/>
</dbReference>
<dbReference type="PANTHER" id="PTHR36506:SF1">
    <property type="entry name" value="PREFLAGELLIN PEPTIDASE"/>
    <property type="match status" value="1"/>
</dbReference>
<dbReference type="Proteomes" id="UP000809243">
    <property type="component" value="Unassembled WGS sequence"/>
</dbReference>
<evidence type="ECO:0000259" key="7">
    <source>
        <dbReference type="Pfam" id="PF01478"/>
    </source>
</evidence>
<proteinExistence type="predicted"/>
<sequence>MEPILMARVAVMLLGCLAAAYTDARTGLIYDKITYPMIAIAVLLNIFEQNWVFLAAGMLVFGIGYAIYYAGKIGGGDVKLFSAIAMLLPIYSGELFLLNAMFASALLAVTFYAVYFLLKYWKQGIQFQENRGSMKKAALFGVFVAAYFGALVQLEMVSVASATLLAAPLLLAVLFMAFEHGIRKNFFLKQVKLKELEEDEVIAVDFLEERVKKGLKLGFKGVFGGREISELEKMGVKDVPVYRGMPPFAPFILLGCIAALVQPNLISILIL</sequence>
<organism evidence="8 9">
    <name type="scientific">Candidatus Iainarchaeum sp</name>
    <dbReference type="NCBI Taxonomy" id="3101447"/>
    <lineage>
        <taxon>Archaea</taxon>
        <taxon>Candidatus Iainarchaeota</taxon>
        <taxon>Candidatus Iainarchaeia</taxon>
        <taxon>Candidatus Iainarchaeales</taxon>
        <taxon>Candidatus Iainarchaeaceae</taxon>
        <taxon>Candidatus Iainarchaeum</taxon>
    </lineage>
</organism>
<dbReference type="AlphaFoldDB" id="A0A938YWV6"/>
<feature type="transmembrane region" description="Helical" evidence="6">
    <location>
        <begin position="28"/>
        <end position="44"/>
    </location>
</feature>
<feature type="transmembrane region" description="Helical" evidence="6">
    <location>
        <begin position="251"/>
        <end position="270"/>
    </location>
</feature>
<evidence type="ECO:0000256" key="3">
    <source>
        <dbReference type="ARBA" id="ARBA00022692"/>
    </source>
</evidence>
<keyword evidence="2" id="KW-1003">Cell membrane</keyword>
<dbReference type="Pfam" id="PF01478">
    <property type="entry name" value="Peptidase_A24"/>
    <property type="match status" value="1"/>
</dbReference>
<keyword evidence="4 6" id="KW-1133">Transmembrane helix</keyword>
<feature type="domain" description="Prepilin type IV endopeptidase peptidase" evidence="7">
    <location>
        <begin position="11"/>
        <end position="109"/>
    </location>
</feature>
<feature type="transmembrane region" description="Helical" evidence="6">
    <location>
        <begin position="137"/>
        <end position="154"/>
    </location>
</feature>
<evidence type="ECO:0000256" key="1">
    <source>
        <dbReference type="ARBA" id="ARBA00004651"/>
    </source>
</evidence>
<comment type="caution">
    <text evidence="8">The sequence shown here is derived from an EMBL/GenBank/DDBJ whole genome shotgun (WGS) entry which is preliminary data.</text>
</comment>
<evidence type="ECO:0000256" key="4">
    <source>
        <dbReference type="ARBA" id="ARBA00022989"/>
    </source>
</evidence>
<dbReference type="InterPro" id="IPR052218">
    <property type="entry name" value="Preflagellin_Peptidase"/>
</dbReference>
<accession>A0A938YWV6</accession>
<dbReference type="EMBL" id="JAFGDB010000028">
    <property type="protein sequence ID" value="MBN2067151.1"/>
    <property type="molecule type" value="Genomic_DNA"/>
</dbReference>
<evidence type="ECO:0000256" key="5">
    <source>
        <dbReference type="ARBA" id="ARBA00023136"/>
    </source>
</evidence>
<feature type="transmembrane region" description="Helical" evidence="6">
    <location>
        <begin position="51"/>
        <end position="71"/>
    </location>
</feature>
<keyword evidence="3 6" id="KW-0812">Transmembrane</keyword>
<dbReference type="PANTHER" id="PTHR36506">
    <property type="entry name" value="PREFLAGELLIN PEPTIDASE"/>
    <property type="match status" value="1"/>
</dbReference>
<feature type="transmembrane region" description="Helical" evidence="6">
    <location>
        <begin position="96"/>
        <end position="117"/>
    </location>
</feature>
<reference evidence="8" key="1">
    <citation type="submission" date="2021-01" db="EMBL/GenBank/DDBJ databases">
        <title>Active Sulfur Cycling in an Early Earth Analoge.</title>
        <authorList>
            <person name="Hahn C.R."/>
            <person name="Youssef N.H."/>
            <person name="Elshahed M."/>
        </authorList>
    </citation>
    <scope>NUCLEOTIDE SEQUENCE</scope>
    <source>
        <strain evidence="8">Zod_Metabat.1151</strain>
    </source>
</reference>
<evidence type="ECO:0000313" key="9">
    <source>
        <dbReference type="Proteomes" id="UP000809243"/>
    </source>
</evidence>
<evidence type="ECO:0000313" key="8">
    <source>
        <dbReference type="EMBL" id="MBN2067151.1"/>
    </source>
</evidence>
<name>A0A938YWV6_9ARCH</name>
<comment type="subcellular location">
    <subcellularLocation>
        <location evidence="1">Cell membrane</location>
        <topology evidence="1">Multi-pass membrane protein</topology>
    </subcellularLocation>
</comment>
<evidence type="ECO:0000256" key="2">
    <source>
        <dbReference type="ARBA" id="ARBA00022475"/>
    </source>
</evidence>
<dbReference type="InterPro" id="IPR000045">
    <property type="entry name" value="Prepilin_IV_endopep_pep"/>
</dbReference>
<dbReference type="Gene3D" id="1.20.120.1220">
    <property type="match status" value="1"/>
</dbReference>
<feature type="transmembrane region" description="Helical" evidence="6">
    <location>
        <begin position="160"/>
        <end position="178"/>
    </location>
</feature>
<protein>
    <submittedName>
        <fullName evidence="8">Prepilin peptidase</fullName>
    </submittedName>
</protein>
<gene>
    <name evidence="8" type="ORF">JW744_01645</name>
</gene>
<keyword evidence="5 6" id="KW-0472">Membrane</keyword>